<dbReference type="Pfam" id="PF09479">
    <property type="entry name" value="Flg_new"/>
    <property type="match status" value="1"/>
</dbReference>
<feature type="compositionally biased region" description="Polar residues" evidence="2">
    <location>
        <begin position="1603"/>
        <end position="1616"/>
    </location>
</feature>
<dbReference type="GO" id="GO:0030313">
    <property type="term" value="C:cell envelope"/>
    <property type="evidence" value="ECO:0007669"/>
    <property type="project" value="UniProtKB-SubCell"/>
</dbReference>
<dbReference type="Gene3D" id="2.60.40.4270">
    <property type="entry name" value="Listeria-Bacteroides repeat domain"/>
    <property type="match status" value="1"/>
</dbReference>
<evidence type="ECO:0000313" key="4">
    <source>
        <dbReference type="EMBL" id="KXK66620.1"/>
    </source>
</evidence>
<keyword evidence="5" id="KW-1185">Reference proteome</keyword>
<dbReference type="PATRIC" id="fig|626937.4.peg.442"/>
<keyword evidence="3" id="KW-1133">Transmembrane helix</keyword>
<keyword evidence="3" id="KW-0472">Membrane</keyword>
<dbReference type="Proteomes" id="UP000070366">
    <property type="component" value="Unassembled WGS sequence"/>
</dbReference>
<name>A0A136Q7J6_9FIRM</name>
<feature type="region of interest" description="Disordered" evidence="2">
    <location>
        <begin position="1603"/>
        <end position="1632"/>
    </location>
</feature>
<dbReference type="STRING" id="626937.HMPREF3293_00451"/>
<protein>
    <submittedName>
        <fullName evidence="4">Repeat protein</fullName>
    </submittedName>
</protein>
<evidence type="ECO:0000313" key="5">
    <source>
        <dbReference type="Proteomes" id="UP000070366"/>
    </source>
</evidence>
<organism evidence="4 5">
    <name type="scientific">Christensenella minuta</name>
    <dbReference type="NCBI Taxonomy" id="626937"/>
    <lineage>
        <taxon>Bacteria</taxon>
        <taxon>Bacillati</taxon>
        <taxon>Bacillota</taxon>
        <taxon>Clostridia</taxon>
        <taxon>Christensenellales</taxon>
        <taxon>Christensenellaceae</taxon>
        <taxon>Christensenella</taxon>
    </lineage>
</organism>
<evidence type="ECO:0000256" key="1">
    <source>
        <dbReference type="ARBA" id="ARBA00004196"/>
    </source>
</evidence>
<dbReference type="InterPro" id="IPR013378">
    <property type="entry name" value="InlB-like_B-rpt"/>
</dbReference>
<evidence type="ECO:0000256" key="2">
    <source>
        <dbReference type="SAM" id="MobiDB-lite"/>
    </source>
</evidence>
<keyword evidence="3" id="KW-0812">Transmembrane</keyword>
<feature type="transmembrane region" description="Helical" evidence="3">
    <location>
        <begin position="1636"/>
        <end position="1656"/>
    </location>
</feature>
<proteinExistence type="predicted"/>
<dbReference type="EMBL" id="LSZW01000035">
    <property type="protein sequence ID" value="KXK66620.1"/>
    <property type="molecule type" value="Genomic_DNA"/>
</dbReference>
<comment type="caution">
    <text evidence="4">The sequence shown here is derived from an EMBL/GenBank/DDBJ whole genome shotgun (WGS) entry which is preliminary data.</text>
</comment>
<reference evidence="4 5" key="1">
    <citation type="submission" date="2016-02" db="EMBL/GenBank/DDBJ databases">
        <authorList>
            <person name="Wen L."/>
            <person name="He K."/>
            <person name="Yang H."/>
        </authorList>
    </citation>
    <scope>NUCLEOTIDE SEQUENCE [LARGE SCALE GENOMIC DNA]</scope>
    <source>
        <strain evidence="4 5">DSM 22607</strain>
    </source>
</reference>
<dbReference type="InterPro" id="IPR042229">
    <property type="entry name" value="Listeria/Bacterioides_rpt_sf"/>
</dbReference>
<gene>
    <name evidence="4" type="ORF">HMPREF3293_00451</name>
</gene>
<comment type="subcellular location">
    <subcellularLocation>
        <location evidence="1">Cell envelope</location>
    </subcellularLocation>
</comment>
<evidence type="ECO:0000256" key="3">
    <source>
        <dbReference type="SAM" id="Phobius"/>
    </source>
</evidence>
<accession>A0A136Q7J6</accession>
<sequence length="1663" mass="172725">MYGSRKRLGIAFNIILGFAKGTVMKEGKRQRILSLIVGAIMAFSLLGGSPTALAAGEEHPEAEDVCQVSEECTASNHEPGCPAAKREEFVLPNNITGFIKYNKESGDPFAKIELEHKVPQAELGLPASLGVYLDGKDEEREIPVSWVCADDYAATEYDSYTFTPVWDTDTYKLDASFSETDIPYIEVHVAQPAAAFLKDDEGNTVITVEGSDVSKTGIQAAIDAALASCSADHPAGNVKLVVNPENLKVIINNSLNPLTYINLPVDKGITSFTVTTSKEGATKDTPVILFVELGSEANIYANGIPFSVEGAISVGGTIYGGAKDETTGSTSIYYDGAMGAYNRTAIYGGGENGDVDGDTNITIRDTHGAYNNGTIFAVHGGGSARGEGHTANASGSVNIDVYGAFTTLYGGGAAYNGGTANVGGDTHIRLHGGASIQKKMYGGGYAYNFHAGDGYSGTTSWANVAGTCHIDIGTDVAQDPGFYDGDFIVGGGYATIGANGTEAVAESSAIANVGGVEIEINGNVSNNTENTNTDRCIVGGGDTDGRQNENPSAAEGMDICRADVKGGVAIKIADGVKLNNAIVGGGSSVGGGSCDVKGNVTVKIGDNAEIGGLVGGGTINANIRRAASADVGGVNIEIGNDVSCSKVGVSDGQFIAGGKPYSSYTGYSPDGSHTCVKGDIKTIIGDRFSCAGWFYSGGLNMKQNTSAAVDGNISTTLGNDCMVSRFIGGGTAGGINGDASVGGTIETAVGDRFACKGWFFGAGLTTAEKADAAVKGSVSTEFGDSCSILGQYVGGGEAEGTDSDASIGGGVANVFGSGFACSYFTPAGRATKKANVAVGSADHLVSVSTSFCGNGNDTASFTGFAVGAGRAYAADANAVVYGDTALVFDGVIPSQDLYAGGYANAAANVAVTGTATLEMRNLASEFSKFIYGGGFADASGAASDVGAAAVKLSGDQNMKGWIFGGGKAKDDATASARVLGSVSVEVRDCSLPGAYILGGGWGNGKGHVETAGKTAVDIADSTVQYLFGAGYYSADTGYQYARDITIHLDNANITGSVYPGGHNNARAEKAEIYIAGDTAVQSIHKNNSSATSGGLDVYVGGGSRKTNADIGFIYEAAVNEVHVYDGATLRHKDGSTDQLLWNAKDLVVDAGGELVLSSFDESIAGNFIGGGMLRMQAGRKLTVGGTVSGDTVMEIGGTPAAGQVYIEASGGTGSVSYSGNGLGLQRQENAGKAEWKLVDAYCVTASVPGGHGKVLPAGETFILKGGEQTFRFVPDDGYKVDRIMLDGVNAGAADAYTLSDVGAGHTLEVFFTRLVAQDVEQAIGNITPPEADHIKYADDVLEAKILYEQLTDEEKNKVPGESVEHLHGQLASLKTIQVQIEIDGEIETELYSSNLYNLAGSITLNEARQLREGSINQIKLKLLVNHLEDEKSRIDVERMGYYEGMHLDISVVKQVDDHKEEKIPATKHHVRIEVKIPARLLGPNRTFMMLREHGGQIDVLPDLDDKDATLTVESNLFSAYAVAYTEEAVYDTVRFETQGGSIVAPLEGVLRGSLIGEPEPPVKDGFIFGGWYTEPEAGRAWRFDVDTVHGDMTLYARWINRESNSPSGDSGRQGQQAPPEDPGSPEGAPGTGDGTIPLHLLIIAAAGSLCILLLSWKKTVREK</sequence>